<reference evidence="3 4" key="1">
    <citation type="submission" date="2016-10" db="EMBL/GenBank/DDBJ databases">
        <authorList>
            <person name="de Groot N.N."/>
        </authorList>
    </citation>
    <scope>NUCLEOTIDE SEQUENCE [LARGE SCALE GENOMIC DNA]</scope>
    <source>
        <strain evidence="3 4">CGMCC 4.3143</strain>
    </source>
</reference>
<dbReference type="InterPro" id="IPR000551">
    <property type="entry name" value="MerR-type_HTH_dom"/>
</dbReference>
<dbReference type="PANTHER" id="PTHR30204:SF93">
    <property type="entry name" value="HTH MERR-TYPE DOMAIN-CONTAINING PROTEIN"/>
    <property type="match status" value="1"/>
</dbReference>
<dbReference type="AlphaFoldDB" id="A0A1G7LTZ9"/>
<protein>
    <submittedName>
        <fullName evidence="3">DNA-binding transcriptional regulator, MerR family</fullName>
    </submittedName>
</protein>
<dbReference type="PROSITE" id="PS00552">
    <property type="entry name" value="HTH_MERR_1"/>
    <property type="match status" value="1"/>
</dbReference>
<dbReference type="GO" id="GO:0003677">
    <property type="term" value="F:DNA binding"/>
    <property type="evidence" value="ECO:0007669"/>
    <property type="project" value="UniProtKB-KW"/>
</dbReference>
<dbReference type="Gene3D" id="1.10.1660.10">
    <property type="match status" value="1"/>
</dbReference>
<dbReference type="PANTHER" id="PTHR30204">
    <property type="entry name" value="REDOX-CYCLING DRUG-SENSING TRANSCRIPTIONAL ACTIVATOR SOXR"/>
    <property type="match status" value="1"/>
</dbReference>
<dbReference type="Proteomes" id="UP000198967">
    <property type="component" value="Unassembled WGS sequence"/>
</dbReference>
<dbReference type="SUPFAM" id="SSF46955">
    <property type="entry name" value="Putative DNA-binding domain"/>
    <property type="match status" value="1"/>
</dbReference>
<organism evidence="3 4">
    <name type="scientific">Pseudonocardia oroxyli</name>
    <dbReference type="NCBI Taxonomy" id="366584"/>
    <lineage>
        <taxon>Bacteria</taxon>
        <taxon>Bacillati</taxon>
        <taxon>Actinomycetota</taxon>
        <taxon>Actinomycetes</taxon>
        <taxon>Pseudonocardiales</taxon>
        <taxon>Pseudonocardiaceae</taxon>
        <taxon>Pseudonocardia</taxon>
    </lineage>
</organism>
<dbReference type="InterPro" id="IPR016024">
    <property type="entry name" value="ARM-type_fold"/>
</dbReference>
<sequence length="324" mass="34667">MRIGELSRLAGISTRMLRHYDAIGLVSPRQRTANGYRDYTPADVRRLFQVESLRTLGLSLQAIRDSLADADVPPTALVDELIAATGERIAREQALLGRLRSVRESGVTSWRDVLGLVALMQELDSPDPSRRQRAALAEGPPAPLLDALFGERDPNVAGALRWAVVRAGDEVLPQLVAALDGPDEQARHQAVAALVRIPGAESALRRALRHGDPYVRERAALALGDRDAVPELVAMVVRGADDVSAAEALGRLARSDDPAGDWADDLAGRLVARLDDDVRARGRITQALAEIPGPAAHRALTALVADPDPAVAATARSLLARRAV</sequence>
<dbReference type="InterPro" id="IPR047057">
    <property type="entry name" value="MerR_fam"/>
</dbReference>
<dbReference type="Gene3D" id="1.25.10.10">
    <property type="entry name" value="Leucine-rich Repeat Variant"/>
    <property type="match status" value="1"/>
</dbReference>
<evidence type="ECO:0000259" key="2">
    <source>
        <dbReference type="PROSITE" id="PS50937"/>
    </source>
</evidence>
<dbReference type="Pfam" id="PF13646">
    <property type="entry name" value="HEAT_2"/>
    <property type="match status" value="1"/>
</dbReference>
<feature type="domain" description="HTH merR-type" evidence="2">
    <location>
        <begin position="1"/>
        <end position="69"/>
    </location>
</feature>
<evidence type="ECO:0000256" key="1">
    <source>
        <dbReference type="ARBA" id="ARBA00023125"/>
    </source>
</evidence>
<gene>
    <name evidence="3" type="ORF">SAMN05216377_105178</name>
</gene>
<keyword evidence="1 3" id="KW-0238">DNA-binding</keyword>
<dbReference type="EMBL" id="FNBE01000005">
    <property type="protein sequence ID" value="SDF52923.1"/>
    <property type="molecule type" value="Genomic_DNA"/>
</dbReference>
<keyword evidence="4" id="KW-1185">Reference proteome</keyword>
<dbReference type="SUPFAM" id="SSF48371">
    <property type="entry name" value="ARM repeat"/>
    <property type="match status" value="1"/>
</dbReference>
<dbReference type="SMART" id="SM00422">
    <property type="entry name" value="HTH_MERR"/>
    <property type="match status" value="1"/>
</dbReference>
<dbReference type="PRINTS" id="PR00040">
    <property type="entry name" value="HTHMERR"/>
</dbReference>
<dbReference type="RefSeq" id="WP_093080752.1">
    <property type="nucleotide sequence ID" value="NZ_FNBE01000005.1"/>
</dbReference>
<dbReference type="GO" id="GO:0003700">
    <property type="term" value="F:DNA-binding transcription factor activity"/>
    <property type="evidence" value="ECO:0007669"/>
    <property type="project" value="InterPro"/>
</dbReference>
<dbReference type="InterPro" id="IPR011989">
    <property type="entry name" value="ARM-like"/>
</dbReference>
<accession>A0A1G7LTZ9</accession>
<evidence type="ECO:0000313" key="4">
    <source>
        <dbReference type="Proteomes" id="UP000198967"/>
    </source>
</evidence>
<dbReference type="OrthoDB" id="9808480at2"/>
<dbReference type="PROSITE" id="PS50937">
    <property type="entry name" value="HTH_MERR_2"/>
    <property type="match status" value="1"/>
</dbReference>
<dbReference type="InterPro" id="IPR009061">
    <property type="entry name" value="DNA-bd_dom_put_sf"/>
</dbReference>
<dbReference type="Pfam" id="PF13411">
    <property type="entry name" value="MerR_1"/>
    <property type="match status" value="1"/>
</dbReference>
<name>A0A1G7LTZ9_PSEOR</name>
<proteinExistence type="predicted"/>
<dbReference type="STRING" id="366584.SAMN05216377_105178"/>
<evidence type="ECO:0000313" key="3">
    <source>
        <dbReference type="EMBL" id="SDF52923.1"/>
    </source>
</evidence>